<keyword evidence="2" id="KW-0732">Signal</keyword>
<sequence length="306" mass="33589" precursor="true">MKISRNLLCLALLGTAILVRAQAPAQQAPPQQPPAETPQVETQRPIKLPPAPPEVIDIRMPGEAGWSFGLTGWLPIGQPFVDKGHGVTFTTPSKLELVGTSKGAPGAEIGIAAGRHNSLKFSYFQSKQSGNTVAPNDLVVFTQAYNKGDILSTNSKLTNAKVSYEYLTWPFPVEARHFRLKTLWQAQYISMKSVFDAPVRSGTPNSAGNYTDYSTLGSKSYFTPSLGLGVQEYASRNFRLEANVSGFMWPHSFRLVDSDATIAYRIGHIELRAGAKAFIFRTSPKQDYFYRGTTGGAFVGVRWYSD</sequence>
<evidence type="ECO:0000256" key="2">
    <source>
        <dbReference type="SAM" id="SignalP"/>
    </source>
</evidence>
<organism evidence="3">
    <name type="scientific">Solibacter usitatus (strain Ellin6076)</name>
    <dbReference type="NCBI Taxonomy" id="234267"/>
    <lineage>
        <taxon>Bacteria</taxon>
        <taxon>Pseudomonadati</taxon>
        <taxon>Acidobacteriota</taxon>
        <taxon>Terriglobia</taxon>
        <taxon>Bryobacterales</taxon>
        <taxon>Solibacteraceae</taxon>
        <taxon>Candidatus Solibacter</taxon>
    </lineage>
</organism>
<accession>Q01Z60</accession>
<reference evidence="3" key="1">
    <citation type="submission" date="2006-10" db="EMBL/GenBank/DDBJ databases">
        <title>Complete sequence of Solibacter usitatus Ellin6076.</title>
        <authorList>
            <consortium name="US DOE Joint Genome Institute"/>
            <person name="Copeland A."/>
            <person name="Lucas S."/>
            <person name="Lapidus A."/>
            <person name="Barry K."/>
            <person name="Detter J.C."/>
            <person name="Glavina del Rio T."/>
            <person name="Hammon N."/>
            <person name="Israni S."/>
            <person name="Dalin E."/>
            <person name="Tice H."/>
            <person name="Pitluck S."/>
            <person name="Thompson L.S."/>
            <person name="Brettin T."/>
            <person name="Bruce D."/>
            <person name="Han C."/>
            <person name="Tapia R."/>
            <person name="Gilna P."/>
            <person name="Schmutz J."/>
            <person name="Larimer F."/>
            <person name="Land M."/>
            <person name="Hauser L."/>
            <person name="Kyrpides N."/>
            <person name="Mikhailova N."/>
            <person name="Janssen P.H."/>
            <person name="Kuske C.R."/>
            <person name="Richardson P."/>
        </authorList>
    </citation>
    <scope>NUCLEOTIDE SEQUENCE</scope>
    <source>
        <strain evidence="3">Ellin6076</strain>
    </source>
</reference>
<evidence type="ECO:0000256" key="1">
    <source>
        <dbReference type="SAM" id="MobiDB-lite"/>
    </source>
</evidence>
<protein>
    <submittedName>
        <fullName evidence="3">Uncharacterized protein</fullName>
    </submittedName>
</protein>
<dbReference type="AlphaFoldDB" id="Q01Z60"/>
<dbReference type="InParanoid" id="Q01Z60"/>
<dbReference type="KEGG" id="sus:Acid_4091"/>
<dbReference type="EMBL" id="CP000473">
    <property type="protein sequence ID" value="ABJ85055.1"/>
    <property type="molecule type" value="Genomic_DNA"/>
</dbReference>
<feature type="signal peptide" evidence="2">
    <location>
        <begin position="1"/>
        <end position="21"/>
    </location>
</feature>
<evidence type="ECO:0000313" key="3">
    <source>
        <dbReference type="EMBL" id="ABJ85055.1"/>
    </source>
</evidence>
<name>Q01Z60_SOLUE</name>
<dbReference type="STRING" id="234267.Acid_4091"/>
<feature type="chain" id="PRO_5004163668" evidence="2">
    <location>
        <begin position="22"/>
        <end position="306"/>
    </location>
</feature>
<proteinExistence type="predicted"/>
<dbReference type="HOGENOM" id="CLU_908819_0_0_0"/>
<gene>
    <name evidence="3" type="ordered locus">Acid_4091</name>
</gene>
<feature type="region of interest" description="Disordered" evidence="1">
    <location>
        <begin position="24"/>
        <end position="52"/>
    </location>
</feature>